<keyword evidence="2" id="KW-1185">Reference proteome</keyword>
<proteinExistence type="predicted"/>
<dbReference type="Proteomes" id="UP000244005">
    <property type="component" value="Unassembled WGS sequence"/>
</dbReference>
<name>A0A2R6WM96_MARPO</name>
<organism evidence="1 2">
    <name type="scientific">Marchantia polymorpha</name>
    <name type="common">Common liverwort</name>
    <name type="synonym">Marchantia aquatica</name>
    <dbReference type="NCBI Taxonomy" id="3197"/>
    <lineage>
        <taxon>Eukaryota</taxon>
        <taxon>Viridiplantae</taxon>
        <taxon>Streptophyta</taxon>
        <taxon>Embryophyta</taxon>
        <taxon>Marchantiophyta</taxon>
        <taxon>Marchantiopsida</taxon>
        <taxon>Marchantiidae</taxon>
        <taxon>Marchantiales</taxon>
        <taxon>Marchantiaceae</taxon>
        <taxon>Marchantia</taxon>
    </lineage>
</organism>
<evidence type="ECO:0000313" key="1">
    <source>
        <dbReference type="EMBL" id="PTQ34975.1"/>
    </source>
</evidence>
<sequence length="134" mass="14874">MSDPRPCRRPCYHAFQKDFVLEGRSRRSLTWASVVTFLPSGRQPGVRTSTKQAATARCSWRGRVTYSAYQILSSRRSIVRCTLLSSVRRYPSVSPVTSRSSPRTTVWIGSRASSVRSALGLPSIPGPTIPFSLL</sequence>
<dbReference type="AlphaFoldDB" id="A0A2R6WM96"/>
<protein>
    <submittedName>
        <fullName evidence="1">Uncharacterized protein</fullName>
    </submittedName>
</protein>
<gene>
    <name evidence="1" type="ORF">MARPO_0075s0072</name>
</gene>
<evidence type="ECO:0000313" key="2">
    <source>
        <dbReference type="Proteomes" id="UP000244005"/>
    </source>
</evidence>
<dbReference type="Gramene" id="Mp2g03110.1">
    <property type="protein sequence ID" value="Mp2g03110.1.cds1"/>
    <property type="gene ID" value="Mp2g03110"/>
</dbReference>
<accession>A0A2R6WM96</accession>
<dbReference type="EMBL" id="KZ772747">
    <property type="protein sequence ID" value="PTQ34975.1"/>
    <property type="molecule type" value="Genomic_DNA"/>
</dbReference>
<reference evidence="2" key="1">
    <citation type="journal article" date="2017" name="Cell">
        <title>Insights into land plant evolution garnered from the Marchantia polymorpha genome.</title>
        <authorList>
            <person name="Bowman J.L."/>
            <person name="Kohchi T."/>
            <person name="Yamato K.T."/>
            <person name="Jenkins J."/>
            <person name="Shu S."/>
            <person name="Ishizaki K."/>
            <person name="Yamaoka S."/>
            <person name="Nishihama R."/>
            <person name="Nakamura Y."/>
            <person name="Berger F."/>
            <person name="Adam C."/>
            <person name="Aki S.S."/>
            <person name="Althoff F."/>
            <person name="Araki T."/>
            <person name="Arteaga-Vazquez M.A."/>
            <person name="Balasubrmanian S."/>
            <person name="Barry K."/>
            <person name="Bauer D."/>
            <person name="Boehm C.R."/>
            <person name="Briginshaw L."/>
            <person name="Caballero-Perez J."/>
            <person name="Catarino B."/>
            <person name="Chen F."/>
            <person name="Chiyoda S."/>
            <person name="Chovatia M."/>
            <person name="Davies K.M."/>
            <person name="Delmans M."/>
            <person name="Demura T."/>
            <person name="Dierschke T."/>
            <person name="Dolan L."/>
            <person name="Dorantes-Acosta A.E."/>
            <person name="Eklund D.M."/>
            <person name="Florent S.N."/>
            <person name="Flores-Sandoval E."/>
            <person name="Fujiyama A."/>
            <person name="Fukuzawa H."/>
            <person name="Galik B."/>
            <person name="Grimanelli D."/>
            <person name="Grimwood J."/>
            <person name="Grossniklaus U."/>
            <person name="Hamada T."/>
            <person name="Haseloff J."/>
            <person name="Hetherington A.J."/>
            <person name="Higo A."/>
            <person name="Hirakawa Y."/>
            <person name="Hundley H.N."/>
            <person name="Ikeda Y."/>
            <person name="Inoue K."/>
            <person name="Inoue S.I."/>
            <person name="Ishida S."/>
            <person name="Jia Q."/>
            <person name="Kakita M."/>
            <person name="Kanazawa T."/>
            <person name="Kawai Y."/>
            <person name="Kawashima T."/>
            <person name="Kennedy M."/>
            <person name="Kinose K."/>
            <person name="Kinoshita T."/>
            <person name="Kohara Y."/>
            <person name="Koide E."/>
            <person name="Komatsu K."/>
            <person name="Kopischke S."/>
            <person name="Kubo M."/>
            <person name="Kyozuka J."/>
            <person name="Lagercrantz U."/>
            <person name="Lin S.S."/>
            <person name="Lindquist E."/>
            <person name="Lipzen A.M."/>
            <person name="Lu C.W."/>
            <person name="De Luna E."/>
            <person name="Martienssen R.A."/>
            <person name="Minamino N."/>
            <person name="Mizutani M."/>
            <person name="Mizutani M."/>
            <person name="Mochizuki N."/>
            <person name="Monte I."/>
            <person name="Mosher R."/>
            <person name="Nagasaki H."/>
            <person name="Nakagami H."/>
            <person name="Naramoto S."/>
            <person name="Nishitani K."/>
            <person name="Ohtani M."/>
            <person name="Okamoto T."/>
            <person name="Okumura M."/>
            <person name="Phillips J."/>
            <person name="Pollak B."/>
            <person name="Reinders A."/>
            <person name="Rovekamp M."/>
            <person name="Sano R."/>
            <person name="Sawa S."/>
            <person name="Schmid M.W."/>
            <person name="Shirakawa M."/>
            <person name="Solano R."/>
            <person name="Spunde A."/>
            <person name="Suetsugu N."/>
            <person name="Sugano S."/>
            <person name="Sugiyama A."/>
            <person name="Sun R."/>
            <person name="Suzuki Y."/>
            <person name="Takenaka M."/>
            <person name="Takezawa D."/>
            <person name="Tomogane H."/>
            <person name="Tsuzuki M."/>
            <person name="Ueda T."/>
            <person name="Umeda M."/>
            <person name="Ward J.M."/>
            <person name="Watanabe Y."/>
            <person name="Yazaki K."/>
            <person name="Yokoyama R."/>
            <person name="Yoshitake Y."/>
            <person name="Yotsui I."/>
            <person name="Zachgo S."/>
            <person name="Schmutz J."/>
        </authorList>
    </citation>
    <scope>NUCLEOTIDE SEQUENCE [LARGE SCALE GENOMIC DNA]</scope>
    <source>
        <strain evidence="2">Tak-1</strain>
    </source>
</reference>